<name>A0ABT7J4J7_9ACTN</name>
<protein>
    <recommendedName>
        <fullName evidence="4">Transposase</fullName>
    </recommendedName>
</protein>
<dbReference type="EMBL" id="JASJUS010000026">
    <property type="protein sequence ID" value="MDL2079795.1"/>
    <property type="molecule type" value="Genomic_DNA"/>
</dbReference>
<feature type="region of interest" description="Disordered" evidence="1">
    <location>
        <begin position="100"/>
        <end position="175"/>
    </location>
</feature>
<evidence type="ECO:0000313" key="3">
    <source>
        <dbReference type="Proteomes" id="UP001241926"/>
    </source>
</evidence>
<dbReference type="Proteomes" id="UP001241926">
    <property type="component" value="Unassembled WGS sequence"/>
</dbReference>
<feature type="compositionally biased region" description="Low complexity" evidence="1">
    <location>
        <begin position="145"/>
        <end position="162"/>
    </location>
</feature>
<dbReference type="RefSeq" id="WP_285435315.1">
    <property type="nucleotide sequence ID" value="NZ_JASJUS010000026.1"/>
</dbReference>
<proteinExistence type="predicted"/>
<keyword evidence="3" id="KW-1185">Reference proteome</keyword>
<gene>
    <name evidence="2" type="ORF">QNN03_25455</name>
</gene>
<feature type="compositionally biased region" description="Basic residues" evidence="1">
    <location>
        <begin position="107"/>
        <end position="119"/>
    </location>
</feature>
<reference evidence="2 3" key="1">
    <citation type="submission" date="2023-05" db="EMBL/GenBank/DDBJ databases">
        <title>Streptomyces fuscus sp. nov., a brown-black pigment producing actinomyces isolated from dry sand of Sea duck farm.</title>
        <authorList>
            <person name="Xie J."/>
            <person name="Shen N."/>
        </authorList>
    </citation>
    <scope>NUCLEOTIDE SEQUENCE [LARGE SCALE GENOMIC DNA]</scope>
    <source>
        <strain evidence="2 3">GXMU-J15</strain>
    </source>
</reference>
<evidence type="ECO:0000256" key="1">
    <source>
        <dbReference type="SAM" id="MobiDB-lite"/>
    </source>
</evidence>
<comment type="caution">
    <text evidence="2">The sequence shown here is derived from an EMBL/GenBank/DDBJ whole genome shotgun (WGS) entry which is preliminary data.</text>
</comment>
<accession>A0ABT7J4J7</accession>
<organism evidence="2 3">
    <name type="scientific">Streptomyces fuscus</name>
    <dbReference type="NCBI Taxonomy" id="3048495"/>
    <lineage>
        <taxon>Bacteria</taxon>
        <taxon>Bacillati</taxon>
        <taxon>Actinomycetota</taxon>
        <taxon>Actinomycetes</taxon>
        <taxon>Kitasatosporales</taxon>
        <taxon>Streptomycetaceae</taxon>
        <taxon>Streptomyces</taxon>
    </lineage>
</organism>
<sequence length="175" mass="19395">MARRDVEKLIGEIRGMLADPTTGLIAQHQVQESRHGKVLEHVTYCTTGVREENRELRRRQERMLTELGQVRSAVDALRREIAQAWAHIVAVRRAPRPGKVPDLTVGRHGRRSRFGRARTARYGAESPRRTPGRGGLAFGARAEGSSPRDSASHPPSSRRAAAGHVRWSGVSTATR</sequence>
<evidence type="ECO:0008006" key="4">
    <source>
        <dbReference type="Google" id="ProtNLM"/>
    </source>
</evidence>
<evidence type="ECO:0000313" key="2">
    <source>
        <dbReference type="EMBL" id="MDL2079795.1"/>
    </source>
</evidence>